<feature type="domain" description="Mechanosensitive ion channel transmembrane helices 2/3" evidence="10">
    <location>
        <begin position="61"/>
        <end position="101"/>
    </location>
</feature>
<dbReference type="InterPro" id="IPR008910">
    <property type="entry name" value="MSC_TM_helix"/>
</dbReference>
<reference evidence="11 12" key="1">
    <citation type="submission" date="2017-10" db="EMBL/GenBank/DDBJ databases">
        <title>The draft genome sequence of Lewinella nigricans NBRC 102662.</title>
        <authorList>
            <person name="Wang K."/>
        </authorList>
    </citation>
    <scope>NUCLEOTIDE SEQUENCE [LARGE SCALE GENOMIC DNA]</scope>
    <source>
        <strain evidence="11 12">NBRC 102662</strain>
    </source>
</reference>
<evidence type="ECO:0000259" key="9">
    <source>
        <dbReference type="Pfam" id="PF21082"/>
    </source>
</evidence>
<comment type="subcellular location">
    <subcellularLocation>
        <location evidence="1">Cell membrane</location>
        <topology evidence="1">Multi-pass membrane protein</topology>
    </subcellularLocation>
</comment>
<keyword evidence="5 7" id="KW-1133">Transmembrane helix</keyword>
<evidence type="ECO:0000313" key="12">
    <source>
        <dbReference type="Proteomes" id="UP000223913"/>
    </source>
</evidence>
<dbReference type="InterPro" id="IPR045275">
    <property type="entry name" value="MscS_archaea/bacteria_type"/>
</dbReference>
<dbReference type="OrthoDB" id="9809206at2"/>
<dbReference type="GO" id="GO:0008381">
    <property type="term" value="F:mechanosensitive monoatomic ion channel activity"/>
    <property type="evidence" value="ECO:0007669"/>
    <property type="project" value="InterPro"/>
</dbReference>
<dbReference type="InterPro" id="IPR006685">
    <property type="entry name" value="MscS_channel_2nd"/>
</dbReference>
<dbReference type="EMBL" id="PDUD01000026">
    <property type="protein sequence ID" value="PHN04351.1"/>
    <property type="molecule type" value="Genomic_DNA"/>
</dbReference>
<dbReference type="Pfam" id="PF21082">
    <property type="entry name" value="MS_channel_3rd"/>
    <property type="match status" value="1"/>
</dbReference>
<evidence type="ECO:0000256" key="3">
    <source>
        <dbReference type="ARBA" id="ARBA00022475"/>
    </source>
</evidence>
<accession>A0A2D0N760</accession>
<dbReference type="PANTHER" id="PTHR30221">
    <property type="entry name" value="SMALL-CONDUCTANCE MECHANOSENSITIVE CHANNEL"/>
    <property type="match status" value="1"/>
</dbReference>
<dbReference type="PANTHER" id="PTHR30221:SF1">
    <property type="entry name" value="SMALL-CONDUCTANCE MECHANOSENSITIVE CHANNEL"/>
    <property type="match status" value="1"/>
</dbReference>
<dbReference type="Gene3D" id="2.30.30.60">
    <property type="match status" value="1"/>
</dbReference>
<keyword evidence="3" id="KW-1003">Cell membrane</keyword>
<dbReference type="InterPro" id="IPR011014">
    <property type="entry name" value="MscS_channel_TM-2"/>
</dbReference>
<evidence type="ECO:0000256" key="6">
    <source>
        <dbReference type="ARBA" id="ARBA00023136"/>
    </source>
</evidence>
<protein>
    <submittedName>
        <fullName evidence="11">Mechanosensitive ion channel protein</fullName>
    </submittedName>
</protein>
<dbReference type="SUPFAM" id="SSF82689">
    <property type="entry name" value="Mechanosensitive channel protein MscS (YggB), C-terminal domain"/>
    <property type="match status" value="1"/>
</dbReference>
<proteinExistence type="inferred from homology"/>
<dbReference type="InterPro" id="IPR010920">
    <property type="entry name" value="LSM_dom_sf"/>
</dbReference>
<dbReference type="Proteomes" id="UP000223913">
    <property type="component" value="Unassembled WGS sequence"/>
</dbReference>
<dbReference type="InterPro" id="IPR006686">
    <property type="entry name" value="MscS_channel_CS"/>
</dbReference>
<feature type="domain" description="Mechanosensitive ion channel MscS" evidence="8">
    <location>
        <begin position="104"/>
        <end position="169"/>
    </location>
</feature>
<dbReference type="RefSeq" id="WP_099152377.1">
    <property type="nucleotide sequence ID" value="NZ_PDUD01000026.1"/>
</dbReference>
<evidence type="ECO:0000256" key="5">
    <source>
        <dbReference type="ARBA" id="ARBA00022989"/>
    </source>
</evidence>
<evidence type="ECO:0000256" key="2">
    <source>
        <dbReference type="ARBA" id="ARBA00008017"/>
    </source>
</evidence>
<dbReference type="GO" id="GO:0005886">
    <property type="term" value="C:plasma membrane"/>
    <property type="evidence" value="ECO:0007669"/>
    <property type="project" value="UniProtKB-SubCell"/>
</dbReference>
<dbReference type="PROSITE" id="PS01246">
    <property type="entry name" value="UPF0003"/>
    <property type="match status" value="1"/>
</dbReference>
<dbReference type="Pfam" id="PF21088">
    <property type="entry name" value="MS_channel_1st"/>
    <property type="match status" value="1"/>
</dbReference>
<organism evidence="11 12">
    <name type="scientific">Flavilitoribacter nigricans (strain ATCC 23147 / DSM 23189 / NBRC 102662 / NCIMB 1420 / SS-2)</name>
    <name type="common">Lewinella nigricans</name>
    <dbReference type="NCBI Taxonomy" id="1122177"/>
    <lineage>
        <taxon>Bacteria</taxon>
        <taxon>Pseudomonadati</taxon>
        <taxon>Bacteroidota</taxon>
        <taxon>Saprospiria</taxon>
        <taxon>Saprospirales</taxon>
        <taxon>Lewinellaceae</taxon>
        <taxon>Flavilitoribacter</taxon>
    </lineage>
</organism>
<name>A0A2D0N760_FLAN2</name>
<dbReference type="InterPro" id="IPR049278">
    <property type="entry name" value="MS_channel_C"/>
</dbReference>
<evidence type="ECO:0000259" key="10">
    <source>
        <dbReference type="Pfam" id="PF21088"/>
    </source>
</evidence>
<feature type="transmembrane region" description="Helical" evidence="7">
    <location>
        <begin position="61"/>
        <end position="80"/>
    </location>
</feature>
<dbReference type="InterPro" id="IPR023408">
    <property type="entry name" value="MscS_beta-dom_sf"/>
</dbReference>
<dbReference type="Pfam" id="PF00924">
    <property type="entry name" value="MS_channel_2nd"/>
    <property type="match status" value="1"/>
</dbReference>
<dbReference type="InterPro" id="IPR011066">
    <property type="entry name" value="MscS_channel_C_sf"/>
</dbReference>
<evidence type="ECO:0000259" key="8">
    <source>
        <dbReference type="Pfam" id="PF00924"/>
    </source>
</evidence>
<gene>
    <name evidence="11" type="ORF">CRP01_22585</name>
</gene>
<dbReference type="Pfam" id="PF05552">
    <property type="entry name" value="MS_channel_1st_1"/>
    <property type="match status" value="1"/>
</dbReference>
<dbReference type="SUPFAM" id="SSF50182">
    <property type="entry name" value="Sm-like ribonucleoproteins"/>
    <property type="match status" value="1"/>
</dbReference>
<dbReference type="Gene3D" id="3.30.70.100">
    <property type="match status" value="1"/>
</dbReference>
<evidence type="ECO:0000313" key="11">
    <source>
        <dbReference type="EMBL" id="PHN04351.1"/>
    </source>
</evidence>
<dbReference type="SUPFAM" id="SSF82861">
    <property type="entry name" value="Mechanosensitive channel protein MscS (YggB), transmembrane region"/>
    <property type="match status" value="1"/>
</dbReference>
<dbReference type="AlphaFoldDB" id="A0A2D0N760"/>
<keyword evidence="6 7" id="KW-0472">Membrane</keyword>
<keyword evidence="4 7" id="KW-0812">Transmembrane</keyword>
<feature type="transmembrane region" description="Helical" evidence="7">
    <location>
        <begin position="20"/>
        <end position="41"/>
    </location>
</feature>
<feature type="domain" description="Mechanosensitive ion channel MscS C-terminal" evidence="9">
    <location>
        <begin position="176"/>
        <end position="258"/>
    </location>
</feature>
<keyword evidence="12" id="KW-1185">Reference proteome</keyword>
<evidence type="ECO:0000256" key="4">
    <source>
        <dbReference type="ARBA" id="ARBA00022692"/>
    </source>
</evidence>
<feature type="transmembrane region" description="Helical" evidence="7">
    <location>
        <begin position="86"/>
        <end position="116"/>
    </location>
</feature>
<evidence type="ECO:0000256" key="1">
    <source>
        <dbReference type="ARBA" id="ARBA00004651"/>
    </source>
</evidence>
<dbReference type="Gene3D" id="1.10.287.1260">
    <property type="match status" value="1"/>
</dbReference>
<evidence type="ECO:0000256" key="7">
    <source>
        <dbReference type="SAM" id="Phobius"/>
    </source>
</evidence>
<comment type="caution">
    <text evidence="11">The sequence shown here is derived from an EMBL/GenBank/DDBJ whole genome shotgun (WGS) entry which is preliminary data.</text>
</comment>
<sequence length="269" mass="29144">MEIFDLEVLRRNLTEWAPTVVGAILTLIIGFWLIGWITGLVKKALKRSQIDQTIRPFLSSLVSVGLKVLLLITVAGMFGIETTSIIAMFGALAFAVGLALQGSLGHFASGVLILVFKPYKVGDLVKIGGGETGSVEEIQVFHTILKTLDNKKIIIPNGVVTDNVITNISGQGIIGVELTFGIGYGDDIDKARDIILRVGKECPTILDEPAQAVVVAELADSSVNLATRPFCDSSDYWATYFYMQENVKKAFDAEGVSIPFPQVDVHMDQ</sequence>
<comment type="similarity">
    <text evidence="2">Belongs to the MscS (TC 1.A.23) family.</text>
</comment>
<dbReference type="InterPro" id="IPR049142">
    <property type="entry name" value="MS_channel_1st"/>
</dbReference>